<dbReference type="AlphaFoldDB" id="A0ABD0LSM9"/>
<sequence length="418" mass="47796">MEKVEIDTAGLDSVQFGEEIRQKEFCMRPNSTFINNGSYGTVPRRVLDVQKRYLDEMESHPDHWLRRTVYTYWLEAKSAVADFVGADAEDIFFVTNATTGVNVILRSCQLKPGDAIMANSLTYGAMKNLWRDLTRRIYPTGVESLMMEIKMPIVSEDDLVQQYDDFLAQHPNIKFVLIDHITSPSSILMPVERLVSVCHKHGAMVMVDGAHAPGQVQLNLKALNADFYTGNMHKWVYTPRGCALLWVRRDHHSWVHPLVTSWMLDQCLDWQFFNQGTRDHIPFICAKHAVQFYKAIGGMEKVVTYTSNLTTWGRDFLAKELGLTPLAIPASMEAPNLRLLKLPGVPAGYLRKDRRKAALQMQEDIYYSDDIQTIFDWVDGALYYRISMQIHNTKEDVRRAVPALKRLLSDVVEYSALG</sequence>
<dbReference type="Pfam" id="PF00266">
    <property type="entry name" value="Aminotran_5"/>
    <property type="match status" value="1"/>
</dbReference>
<evidence type="ECO:0000313" key="3">
    <source>
        <dbReference type="EMBL" id="KAK7502579.1"/>
    </source>
</evidence>
<dbReference type="InterPro" id="IPR000192">
    <property type="entry name" value="Aminotrans_V_dom"/>
</dbReference>
<dbReference type="InterPro" id="IPR015422">
    <property type="entry name" value="PyrdxlP-dep_Trfase_small"/>
</dbReference>
<dbReference type="Gene3D" id="3.90.1150.10">
    <property type="entry name" value="Aspartate Aminotransferase, domain 1"/>
    <property type="match status" value="1"/>
</dbReference>
<name>A0ABD0LSM9_9CAEN</name>
<dbReference type="InterPro" id="IPR015424">
    <property type="entry name" value="PyrdxlP-dep_Trfase"/>
</dbReference>
<accession>A0ABD0LSM9</accession>
<dbReference type="InterPro" id="IPR015421">
    <property type="entry name" value="PyrdxlP-dep_Trfase_major"/>
</dbReference>
<dbReference type="Gene3D" id="3.40.640.10">
    <property type="entry name" value="Type I PLP-dependent aspartate aminotransferase-like (Major domain)"/>
    <property type="match status" value="1"/>
</dbReference>
<dbReference type="SUPFAM" id="SSF53383">
    <property type="entry name" value="PLP-dependent transferases"/>
    <property type="match status" value="1"/>
</dbReference>
<gene>
    <name evidence="3" type="ORF">BaRGS_00006154</name>
</gene>
<reference evidence="3 4" key="1">
    <citation type="journal article" date="2023" name="Sci. Data">
        <title>Genome assembly of the Korean intertidal mud-creeper Batillaria attramentaria.</title>
        <authorList>
            <person name="Patra A.K."/>
            <person name="Ho P.T."/>
            <person name="Jun S."/>
            <person name="Lee S.J."/>
            <person name="Kim Y."/>
            <person name="Won Y.J."/>
        </authorList>
    </citation>
    <scope>NUCLEOTIDE SEQUENCE [LARGE SCALE GENOMIC DNA]</scope>
    <source>
        <strain evidence="3">Wonlab-2016</strain>
    </source>
</reference>
<keyword evidence="4" id="KW-1185">Reference proteome</keyword>
<organism evidence="3 4">
    <name type="scientific">Batillaria attramentaria</name>
    <dbReference type="NCBI Taxonomy" id="370345"/>
    <lineage>
        <taxon>Eukaryota</taxon>
        <taxon>Metazoa</taxon>
        <taxon>Spiralia</taxon>
        <taxon>Lophotrochozoa</taxon>
        <taxon>Mollusca</taxon>
        <taxon>Gastropoda</taxon>
        <taxon>Caenogastropoda</taxon>
        <taxon>Sorbeoconcha</taxon>
        <taxon>Cerithioidea</taxon>
        <taxon>Batillariidae</taxon>
        <taxon>Batillaria</taxon>
    </lineage>
</organism>
<keyword evidence="1" id="KW-0663">Pyridoxal phosphate</keyword>
<evidence type="ECO:0000259" key="2">
    <source>
        <dbReference type="Pfam" id="PF00266"/>
    </source>
</evidence>
<dbReference type="PANTHER" id="PTHR43092:SF4">
    <property type="entry name" value="AMINOTRANSFERASE CLASS V DOMAIN-CONTAINING PROTEIN"/>
    <property type="match status" value="1"/>
</dbReference>
<protein>
    <recommendedName>
        <fullName evidence="2">Aminotransferase class V domain-containing protein</fullName>
    </recommendedName>
</protein>
<feature type="domain" description="Aminotransferase class V" evidence="2">
    <location>
        <begin position="42"/>
        <end position="398"/>
    </location>
</feature>
<evidence type="ECO:0000313" key="4">
    <source>
        <dbReference type="Proteomes" id="UP001519460"/>
    </source>
</evidence>
<dbReference type="Proteomes" id="UP001519460">
    <property type="component" value="Unassembled WGS sequence"/>
</dbReference>
<proteinExistence type="predicted"/>
<dbReference type="EMBL" id="JACVVK020000025">
    <property type="protein sequence ID" value="KAK7502579.1"/>
    <property type="molecule type" value="Genomic_DNA"/>
</dbReference>
<dbReference type="PANTHER" id="PTHR43092">
    <property type="entry name" value="L-CYSTEINE DESULFHYDRASE"/>
    <property type="match status" value="1"/>
</dbReference>
<evidence type="ECO:0000256" key="1">
    <source>
        <dbReference type="ARBA" id="ARBA00022898"/>
    </source>
</evidence>
<comment type="caution">
    <text evidence="3">The sequence shown here is derived from an EMBL/GenBank/DDBJ whole genome shotgun (WGS) entry which is preliminary data.</text>
</comment>